<evidence type="ECO:0000256" key="8">
    <source>
        <dbReference type="ARBA" id="ARBA00023136"/>
    </source>
</evidence>
<feature type="transmembrane region" description="Helical" evidence="11">
    <location>
        <begin position="1032"/>
        <end position="1050"/>
    </location>
</feature>
<name>A0A0P9ENB3_RHOGW</name>
<dbReference type="OMA" id="LAQDYWI"/>
<feature type="transmembrane region" description="Helical" evidence="11">
    <location>
        <begin position="919"/>
        <end position="938"/>
    </location>
</feature>
<feature type="domain" description="ABC transmembrane type-1" evidence="13">
    <location>
        <begin position="761"/>
        <end position="1084"/>
    </location>
</feature>
<dbReference type="CDD" id="cd18596">
    <property type="entry name" value="ABC_6TM_VMR1_D1_like"/>
    <property type="match status" value="1"/>
</dbReference>
<dbReference type="FunFam" id="3.40.50.300:FF:000825">
    <property type="entry name" value="ABC bile acid transporter"/>
    <property type="match status" value="1"/>
</dbReference>
<dbReference type="PANTHER" id="PTHR24223:SF353">
    <property type="entry name" value="ABC TRANSPORTER ATP-BINDING PROTEIN_PERMEASE VMR1-RELATED"/>
    <property type="match status" value="1"/>
</dbReference>
<evidence type="ECO:0000313" key="15">
    <source>
        <dbReference type="Proteomes" id="UP000053890"/>
    </source>
</evidence>
<feature type="transmembrane region" description="Helical" evidence="11">
    <location>
        <begin position="130"/>
        <end position="152"/>
    </location>
</feature>
<dbReference type="CDD" id="cd03250">
    <property type="entry name" value="ABCC_MRP_domain1"/>
    <property type="match status" value="1"/>
</dbReference>
<dbReference type="InterPro" id="IPR050173">
    <property type="entry name" value="ABC_transporter_C-like"/>
</dbReference>
<feature type="transmembrane region" description="Helical" evidence="11">
    <location>
        <begin position="266"/>
        <end position="284"/>
    </location>
</feature>
<dbReference type="STRING" id="578459.A0A0P9ENB3"/>
<feature type="domain" description="ABC transmembrane type-1" evidence="13">
    <location>
        <begin position="91"/>
        <end position="408"/>
    </location>
</feature>
<organism evidence="14 15">
    <name type="scientific">Rhodotorula graminis (strain WP1)</name>
    <dbReference type="NCBI Taxonomy" id="578459"/>
    <lineage>
        <taxon>Eukaryota</taxon>
        <taxon>Fungi</taxon>
        <taxon>Dikarya</taxon>
        <taxon>Basidiomycota</taxon>
        <taxon>Pucciniomycotina</taxon>
        <taxon>Microbotryomycetes</taxon>
        <taxon>Sporidiobolales</taxon>
        <taxon>Sporidiobolaceae</taxon>
        <taxon>Rhodotorula</taxon>
    </lineage>
</organism>
<keyword evidence="5" id="KW-0547">Nucleotide-binding</keyword>
<dbReference type="InterPro" id="IPR011527">
    <property type="entry name" value="ABC1_TM_dom"/>
</dbReference>
<protein>
    <recommendedName>
        <fullName evidence="16">P-loop containing nucleoside triphosphate hydrolase protein</fullName>
    </recommendedName>
</protein>
<evidence type="ECO:0000256" key="5">
    <source>
        <dbReference type="ARBA" id="ARBA00022741"/>
    </source>
</evidence>
<evidence type="ECO:0000256" key="11">
    <source>
        <dbReference type="SAM" id="Phobius"/>
    </source>
</evidence>
<dbReference type="PROSITE" id="PS50929">
    <property type="entry name" value="ABC_TM1F"/>
    <property type="match status" value="2"/>
</dbReference>
<keyword evidence="2" id="KW-0813">Transport</keyword>
<evidence type="ECO:0000256" key="6">
    <source>
        <dbReference type="ARBA" id="ARBA00022840"/>
    </source>
</evidence>
<feature type="region of interest" description="Disordered" evidence="10">
    <location>
        <begin position="180"/>
        <end position="204"/>
    </location>
</feature>
<feature type="region of interest" description="Disordered" evidence="10">
    <location>
        <begin position="1237"/>
        <end position="1269"/>
    </location>
</feature>
<dbReference type="PANTHER" id="PTHR24223">
    <property type="entry name" value="ATP-BINDING CASSETTE SUB-FAMILY C"/>
    <property type="match status" value="1"/>
</dbReference>
<dbReference type="OrthoDB" id="6500128at2759"/>
<dbReference type="InterPro" id="IPR027417">
    <property type="entry name" value="P-loop_NTPase"/>
</dbReference>
<feature type="transmembrane region" description="Helical" evidence="11">
    <location>
        <begin position="843"/>
        <end position="865"/>
    </location>
</feature>
<dbReference type="GO" id="GO:0140359">
    <property type="term" value="F:ABC-type transporter activity"/>
    <property type="evidence" value="ECO:0007669"/>
    <property type="project" value="InterPro"/>
</dbReference>
<keyword evidence="7 11" id="KW-1133">Transmembrane helix</keyword>
<evidence type="ECO:0000256" key="1">
    <source>
        <dbReference type="ARBA" id="ARBA00004141"/>
    </source>
</evidence>
<evidence type="ECO:0000313" key="14">
    <source>
        <dbReference type="EMBL" id="KPV73497.1"/>
    </source>
</evidence>
<dbReference type="InterPro" id="IPR003593">
    <property type="entry name" value="AAA+_ATPase"/>
</dbReference>
<evidence type="ECO:0000259" key="13">
    <source>
        <dbReference type="PROSITE" id="PS50929"/>
    </source>
</evidence>
<evidence type="ECO:0000256" key="9">
    <source>
        <dbReference type="ARBA" id="ARBA00023180"/>
    </source>
</evidence>
<dbReference type="EMBL" id="KQ474082">
    <property type="protein sequence ID" value="KPV73497.1"/>
    <property type="molecule type" value="Genomic_DNA"/>
</dbReference>
<evidence type="ECO:0000259" key="12">
    <source>
        <dbReference type="PROSITE" id="PS50893"/>
    </source>
</evidence>
<dbReference type="GO" id="GO:0005524">
    <property type="term" value="F:ATP binding"/>
    <property type="evidence" value="ECO:0007669"/>
    <property type="project" value="UniProtKB-KW"/>
</dbReference>
<keyword evidence="6" id="KW-0067">ATP-binding</keyword>
<keyword evidence="4" id="KW-0677">Repeat</keyword>
<dbReference type="GO" id="GO:0000329">
    <property type="term" value="C:fungal-type vacuole membrane"/>
    <property type="evidence" value="ECO:0007669"/>
    <property type="project" value="TreeGrafter"/>
</dbReference>
<comment type="subcellular location">
    <subcellularLocation>
        <location evidence="1">Membrane</location>
        <topology evidence="1">Multi-pass membrane protein</topology>
    </subcellularLocation>
</comment>
<evidence type="ECO:0000256" key="7">
    <source>
        <dbReference type="ARBA" id="ARBA00022989"/>
    </source>
</evidence>
<dbReference type="GeneID" id="28973936"/>
<keyword evidence="3 11" id="KW-0812">Transmembrane</keyword>
<evidence type="ECO:0000256" key="10">
    <source>
        <dbReference type="SAM" id="MobiDB-lite"/>
    </source>
</evidence>
<evidence type="ECO:0008006" key="16">
    <source>
        <dbReference type="Google" id="ProtNLM"/>
    </source>
</evidence>
<keyword evidence="15" id="KW-1185">Reference proteome</keyword>
<dbReference type="InterPro" id="IPR003439">
    <property type="entry name" value="ABC_transporter-like_ATP-bd"/>
</dbReference>
<dbReference type="SMART" id="SM00382">
    <property type="entry name" value="AAA"/>
    <property type="match status" value="2"/>
</dbReference>
<evidence type="ECO:0000256" key="4">
    <source>
        <dbReference type="ARBA" id="ARBA00022737"/>
    </source>
</evidence>
<keyword evidence="9" id="KW-0325">Glycoprotein</keyword>
<sequence>MESFQLRCAFPKRYDTGPLKLDDIPDLRPDDKTARVLLAYRQSLTRLDAFLARLPVGLRRRVVSDTEGVESLGLTWKLLWHFWPALIAQNLYSLVRVAMNGIPPLMLKGILAHIGARNRGENAPIHVAVLYAWVLFLATVVGSVGSSQALFIGRRVCLRLRSIIVGEVFTKALRRKDQAGSAAPAVGEGEEAAAPGESTTPGQDKADLEQLEADLQKASSGKIINLVSVDAYRLSEICAYLHFITSEMPLTIVVICWLLWRLLGVAAIVGISVLVAIMPITAYISKLYLRYQDELLHAADQRLELTTEVISQLRIVKFFAWEHKFIEMMEVARKKELAAVWRRQVAVTVGWNLTFGTPVLVGIVTFVTQTKVLHRPLTAETAFTALALFTVLRGPLEGFTDMLVNVLQAHVSLVRIDGYLHEEETHKYSILAEPSTAEDPVIGFVDASFTWCDEERAKSDSSVFRVRDLNLRFPEGKFSIVLGPVGSGKSTLLSSLLGETNRLSGSAFLPSPVVRTTNADPARLTDTTAYAAQSPWLMSATIRDNILFGSPLNAKRYQATLEACALAPDLKQLELGDETEVGEKGTVLSGGQKARLSLARAIYSSAKYVLLDDVLSAVDSHTAQHLVEKCLTGPIMRKRTCVLVTHAVDLCLPYAAFVVTLDQGVVVSAGAPDDLSSSRLLALDKEQQAYEAAQASASAITIEGLADGDTSSAVDKHQEDERRKRVEALKLIKEETQAQGSVKGEVYLLYIKALGAWKFVVIAFLIFVGAQLSDIAVSLALRYWAGSFDNKERFHVVVASTVKNSVGRWTGFPLVVGQYLHPVTGGNVRAVGFFDDRKNDPDFWLATYCVVAVINLVLSAGRVAYFSWAGIGASRKIYRQLIVRILRAPIRFFDSTPTGRILNRLSKDMETIDQELPGTCLYLTLEVLMIIGIVGTVSAALPSFLLAGIFISIFYFYLGKIYLASSRELKRFESVTRSPIFSVFGESLQGVATIRAYGDASRFMRKICALVDENNRPFFTLWAVNRWLSFRVDAAAGVVSLVAALFVIFARKMDPALAGFVMSFAMAFADRALWTTRMWSQLEMQANSIERVQEYLELEQENQGGVKPPAIWPARGATIEVKGLTASYAPELPAVLKDVSFTVQGGDKIGIVGRTGSGKSSLALSFFRFIEPTSGNISIDGLDINSLALDDLRSRLTIVAQEAALFKGSLRFNLDPFGQHSDRDVWDSLRRVQMAAPGVSGITPKPTPGPSRAVSPDPSDSEASTAAVEETERYVVKSLDMDVTEGGKNFSAGQRQLLALARGILKLKSSSILILDESTASLDHATDERIQQTIRAEMADATILCIAHRLRTIIDYTKVLVLDQGRVLEYDTPSALLARDDSAFAALCRKSGEFELLKEMADKAQRGASGSEGAK</sequence>
<dbReference type="PROSITE" id="PS50893">
    <property type="entry name" value="ABC_TRANSPORTER_2"/>
    <property type="match status" value="2"/>
</dbReference>
<feature type="compositionally biased region" description="Low complexity" evidence="10">
    <location>
        <begin position="180"/>
        <end position="198"/>
    </location>
</feature>
<dbReference type="GO" id="GO:0016887">
    <property type="term" value="F:ATP hydrolysis activity"/>
    <property type="evidence" value="ECO:0007669"/>
    <property type="project" value="InterPro"/>
</dbReference>
<dbReference type="CDD" id="cd03244">
    <property type="entry name" value="ABCC_MRP_domain2"/>
    <property type="match status" value="1"/>
</dbReference>
<dbReference type="CDD" id="cd18604">
    <property type="entry name" value="ABC_6TM_VMR1_D2_like"/>
    <property type="match status" value="1"/>
</dbReference>
<dbReference type="PROSITE" id="PS00211">
    <property type="entry name" value="ABC_TRANSPORTER_1"/>
    <property type="match status" value="2"/>
</dbReference>
<feature type="domain" description="ABC transporter" evidence="12">
    <location>
        <begin position="1119"/>
        <end position="1389"/>
    </location>
</feature>
<dbReference type="InterPro" id="IPR017871">
    <property type="entry name" value="ABC_transporter-like_CS"/>
</dbReference>
<dbReference type="Pfam" id="PF00664">
    <property type="entry name" value="ABC_membrane"/>
    <property type="match status" value="2"/>
</dbReference>
<dbReference type="SUPFAM" id="SSF52540">
    <property type="entry name" value="P-loop containing nucleoside triphosphate hydrolases"/>
    <property type="match status" value="2"/>
</dbReference>
<evidence type="ECO:0000256" key="2">
    <source>
        <dbReference type="ARBA" id="ARBA00022448"/>
    </source>
</evidence>
<proteinExistence type="predicted"/>
<feature type="domain" description="ABC transporter" evidence="12">
    <location>
        <begin position="442"/>
        <end position="688"/>
    </location>
</feature>
<dbReference type="Gene3D" id="3.40.50.300">
    <property type="entry name" value="P-loop containing nucleotide triphosphate hydrolases"/>
    <property type="match status" value="2"/>
</dbReference>
<evidence type="ECO:0000256" key="3">
    <source>
        <dbReference type="ARBA" id="ARBA00022692"/>
    </source>
</evidence>
<dbReference type="Proteomes" id="UP000053890">
    <property type="component" value="Unassembled WGS sequence"/>
</dbReference>
<feature type="transmembrane region" description="Helical" evidence="11">
    <location>
        <begin position="944"/>
        <end position="963"/>
    </location>
</feature>
<reference evidence="14 15" key="1">
    <citation type="journal article" date="2015" name="Front. Microbiol.">
        <title>Genome sequence of the plant growth promoting endophytic yeast Rhodotorula graminis WP1.</title>
        <authorList>
            <person name="Firrincieli A."/>
            <person name="Otillar R."/>
            <person name="Salamov A."/>
            <person name="Schmutz J."/>
            <person name="Khan Z."/>
            <person name="Redman R.S."/>
            <person name="Fleck N.D."/>
            <person name="Lindquist E."/>
            <person name="Grigoriev I.V."/>
            <person name="Doty S.L."/>
        </authorList>
    </citation>
    <scope>NUCLEOTIDE SEQUENCE [LARGE SCALE GENOMIC DNA]</scope>
    <source>
        <strain evidence="14 15">WP1</strain>
    </source>
</reference>
<dbReference type="InterPro" id="IPR036640">
    <property type="entry name" value="ABC1_TM_sf"/>
</dbReference>
<keyword evidence="8 11" id="KW-0472">Membrane</keyword>
<dbReference type="RefSeq" id="XP_018269546.1">
    <property type="nucleotide sequence ID" value="XM_018413487.1"/>
</dbReference>
<dbReference type="SUPFAM" id="SSF90123">
    <property type="entry name" value="ABC transporter transmembrane region"/>
    <property type="match status" value="2"/>
</dbReference>
<dbReference type="Pfam" id="PF00005">
    <property type="entry name" value="ABC_tran"/>
    <property type="match status" value="2"/>
</dbReference>
<dbReference type="Gene3D" id="1.20.1560.10">
    <property type="entry name" value="ABC transporter type 1, transmembrane domain"/>
    <property type="match status" value="2"/>
</dbReference>
<accession>A0A0P9ENB3</accession>
<gene>
    <name evidence="14" type="ORF">RHOBADRAFT_38056</name>
</gene>